<dbReference type="Proteomes" id="UP000838756">
    <property type="component" value="Unassembled WGS sequence"/>
</dbReference>
<accession>A0A8S4QXL5</accession>
<dbReference type="EMBL" id="CAKXAJ010020890">
    <property type="protein sequence ID" value="CAH2225186.1"/>
    <property type="molecule type" value="Genomic_DNA"/>
</dbReference>
<dbReference type="OrthoDB" id="204958at2759"/>
<sequence length="126" mass="13867">MKNKEENHKIVQCNILTSQFQLYQQVIIGEYMPINFYAPSNLISESAESLSQINLPPIVPPPQVHQENVGGTTYFFTNEIGGGHGSGSGMGKSCTLITHLQSISSKTTVEFPTVPICMSTRDDVMF</sequence>
<protein>
    <submittedName>
        <fullName evidence="1">Jg24682 protein</fullName>
    </submittedName>
</protein>
<organism evidence="1 2">
    <name type="scientific">Pararge aegeria aegeria</name>
    <dbReference type="NCBI Taxonomy" id="348720"/>
    <lineage>
        <taxon>Eukaryota</taxon>
        <taxon>Metazoa</taxon>
        <taxon>Ecdysozoa</taxon>
        <taxon>Arthropoda</taxon>
        <taxon>Hexapoda</taxon>
        <taxon>Insecta</taxon>
        <taxon>Pterygota</taxon>
        <taxon>Neoptera</taxon>
        <taxon>Endopterygota</taxon>
        <taxon>Lepidoptera</taxon>
        <taxon>Glossata</taxon>
        <taxon>Ditrysia</taxon>
        <taxon>Papilionoidea</taxon>
        <taxon>Nymphalidae</taxon>
        <taxon>Satyrinae</taxon>
        <taxon>Satyrini</taxon>
        <taxon>Parargina</taxon>
        <taxon>Pararge</taxon>
    </lineage>
</organism>
<gene>
    <name evidence="1" type="primary">jg24682</name>
    <name evidence="1" type="ORF">PAEG_LOCUS6945</name>
</gene>
<evidence type="ECO:0000313" key="2">
    <source>
        <dbReference type="Proteomes" id="UP000838756"/>
    </source>
</evidence>
<keyword evidence="2" id="KW-1185">Reference proteome</keyword>
<name>A0A8S4QXL5_9NEOP</name>
<dbReference type="AlphaFoldDB" id="A0A8S4QXL5"/>
<evidence type="ECO:0000313" key="1">
    <source>
        <dbReference type="EMBL" id="CAH2225186.1"/>
    </source>
</evidence>
<comment type="caution">
    <text evidence="1">The sequence shown here is derived from an EMBL/GenBank/DDBJ whole genome shotgun (WGS) entry which is preliminary data.</text>
</comment>
<reference evidence="1" key="1">
    <citation type="submission" date="2022-03" db="EMBL/GenBank/DDBJ databases">
        <authorList>
            <person name="Lindestad O."/>
        </authorList>
    </citation>
    <scope>NUCLEOTIDE SEQUENCE</scope>
</reference>
<proteinExistence type="predicted"/>